<proteinExistence type="inferred from homology"/>
<dbReference type="Pfam" id="PF00693">
    <property type="entry name" value="Herpes_TK"/>
    <property type="match status" value="1"/>
</dbReference>
<dbReference type="GO" id="GO:0004797">
    <property type="term" value="F:thymidine kinase activity"/>
    <property type="evidence" value="ECO:0007669"/>
    <property type="project" value="InterPro"/>
</dbReference>
<dbReference type="PANTHER" id="PTHR10513">
    <property type="entry name" value="DEOXYNUCLEOSIDE KINASE"/>
    <property type="match status" value="1"/>
</dbReference>
<keyword evidence="2" id="KW-0237">DNA synthesis</keyword>
<dbReference type="GO" id="GO:0006230">
    <property type="term" value="P:TMP biosynthetic process"/>
    <property type="evidence" value="ECO:0007669"/>
    <property type="project" value="InterPro"/>
</dbReference>
<dbReference type="InterPro" id="IPR027417">
    <property type="entry name" value="P-loop_NTPase"/>
</dbReference>
<sequence length="445" mass="50896">MAGTSIPGKCEDCFTCESYSFNFESDSGFSCEDVAQYRDLSQYGDLPQLNTCHVRHQQDIYERDNVYEATFFTPPREKLPSITALSESFTNLSFTDGTTTSPDWPAKPAPAHLLYPRPPTGYTDAYFIFFEGVMGVGKTTLLKTLARNDMNNVIIFEEAMNYWKTVFSDCHKLIYDVMKMGKHGSFSVSSKLLACQMKFLTPLKSLGRVTAMFYGKEMQRSPGRSDVSHWVMFDRHALSACLVFPLVMLKSGMLSFEHFISLVSTFRANEGDIIVLIALDHGEAIRRIKTRKRPEEETISLTYVTRLHWCFVAVYNTWRLLQYFTAREATEVCLDIKTINGLCLSKDICYQKCLEFQTLWNESLLAVLRDIIFPYKSDCTILELCLNVCTQIQKLKFVVSDATKYIGDVRGLWEDISTQILQSRVIKTRPVDWVNLKSLAKEFCG</sequence>
<dbReference type="InterPro" id="IPR001889">
    <property type="entry name" value="Herpes_TK"/>
</dbReference>
<reference evidence="9" key="2">
    <citation type="submission" date="2019-10" db="EMBL/GenBank/DDBJ databases">
        <title>Experimental infection of calves with contemporary bovine gammaherpesvirus type 4.</title>
        <authorList>
            <person name="Bauermann F."/>
            <person name="Kutish G."/>
            <person name="Diel D."/>
            <person name="Falkenberg S."/>
            <person name="Martins M."/>
            <person name="Flores E."/>
        </authorList>
    </citation>
    <scope>NUCLEOTIDE SEQUENCE</scope>
    <source>
        <strain evidence="9">SD16-49</strain>
    </source>
</reference>
<organismHost>
    <name type="scientific">Panthera leo</name>
    <name type="common">Lion</name>
    <dbReference type="NCBI Taxonomy" id="9689"/>
</organismHost>
<keyword evidence="5 8" id="KW-0418">Kinase</keyword>
<protein>
    <submittedName>
        <fullName evidence="8">Thymidine kinase</fullName>
    </submittedName>
</protein>
<evidence type="ECO:0000259" key="7">
    <source>
        <dbReference type="Pfam" id="PF08465"/>
    </source>
</evidence>
<evidence type="ECO:0000256" key="5">
    <source>
        <dbReference type="ARBA" id="ARBA00022777"/>
    </source>
</evidence>
<feature type="domain" description="Herpesvirus thymidine kinase C-terminal" evidence="7">
    <location>
        <begin position="405"/>
        <end position="434"/>
    </location>
</feature>
<dbReference type="GO" id="GO:0071897">
    <property type="term" value="P:DNA biosynthetic process"/>
    <property type="evidence" value="ECO:0007669"/>
    <property type="project" value="UniProtKB-KW"/>
</dbReference>
<dbReference type="EMBL" id="MN551084">
    <property type="protein sequence ID" value="QJC19171.1"/>
    <property type="molecule type" value="Genomic_DNA"/>
</dbReference>
<reference evidence="8" key="1">
    <citation type="submission" date="2013-05" db="EMBL/GenBank/DDBJ databases">
        <title>Seroprevalence against a Canadian isolate of bovine herpesvirus 4 (BHV4) is higher in various diseases affected bovine dairy herds compared to healthy herds.</title>
        <authorList>
            <person name="Music N."/>
            <person name="Laroche J."/>
            <person name="Tremblay D."/>
            <person name="Mandeville I."/>
            <person name="Bellehumeur C."/>
            <person name="Charette S.J."/>
            <person name="Gagnon C.A."/>
        </authorList>
    </citation>
    <scope>NUCLEOTIDE SEQUENCE</scope>
    <source>
        <strain evidence="8">FMV09-1180503</strain>
    </source>
</reference>
<name>A0A0F6N5A7_BHV4</name>
<organismHost>
    <name type="scientific">Felis catus</name>
    <name type="common">Cat</name>
    <name type="synonym">Felis silvestris catus</name>
    <dbReference type="NCBI Taxonomy" id="9685"/>
</organismHost>
<organismHost>
    <name type="scientific">Bos taurus</name>
    <name type="common">Bovine</name>
    <dbReference type="NCBI Taxonomy" id="9913"/>
</organismHost>
<evidence type="ECO:0000313" key="9">
    <source>
        <dbReference type="EMBL" id="QJC19171.1"/>
    </source>
</evidence>
<dbReference type="InterPro" id="IPR013672">
    <property type="entry name" value="Herpes_TK_C"/>
</dbReference>
<keyword evidence="3" id="KW-0808">Transferase</keyword>
<keyword evidence="1" id="KW-0244">Early protein</keyword>
<dbReference type="EMBL" id="KC999113">
    <property type="protein sequence ID" value="AIA82766.1"/>
    <property type="molecule type" value="Genomic_DNA"/>
</dbReference>
<dbReference type="GO" id="GO:0005524">
    <property type="term" value="F:ATP binding"/>
    <property type="evidence" value="ECO:0007669"/>
    <property type="project" value="UniProtKB-KW"/>
</dbReference>
<accession>A0A0F6N5A7</accession>
<evidence type="ECO:0000256" key="3">
    <source>
        <dbReference type="ARBA" id="ARBA00022679"/>
    </source>
</evidence>
<dbReference type="PANTHER" id="PTHR10513:SF35">
    <property type="entry name" value="DEOXYADENOSINE KINASE"/>
    <property type="match status" value="1"/>
</dbReference>
<gene>
    <name evidence="8" type="primary">TK</name>
</gene>
<dbReference type="HAMAP" id="MF_04029">
    <property type="entry name" value="HSV_KITH"/>
    <property type="match status" value="1"/>
</dbReference>
<evidence type="ECO:0000256" key="6">
    <source>
        <dbReference type="ARBA" id="ARBA00022840"/>
    </source>
</evidence>
<evidence type="ECO:0000313" key="8">
    <source>
        <dbReference type="EMBL" id="AIA82766.1"/>
    </source>
</evidence>
<evidence type="ECO:0000256" key="1">
    <source>
        <dbReference type="ARBA" id="ARBA00022518"/>
    </source>
</evidence>
<evidence type="ECO:0000256" key="2">
    <source>
        <dbReference type="ARBA" id="ARBA00022634"/>
    </source>
</evidence>
<dbReference type="SUPFAM" id="SSF52540">
    <property type="entry name" value="P-loop containing nucleoside triphosphate hydrolases"/>
    <property type="match status" value="1"/>
</dbReference>
<dbReference type="InterPro" id="IPR050566">
    <property type="entry name" value="Deoxyribonucleoside_kinase"/>
</dbReference>
<dbReference type="Gene3D" id="3.40.50.300">
    <property type="entry name" value="P-loop containing nucleotide triphosphate hydrolases"/>
    <property type="match status" value="1"/>
</dbReference>
<organism evidence="8">
    <name type="scientific">Bovine herpesvirus 4</name>
    <name type="common">BoHV-4</name>
    <name type="synonym">Movar virus</name>
    <dbReference type="NCBI Taxonomy" id="10385"/>
    <lineage>
        <taxon>Viruses</taxon>
        <taxon>Duplodnaviria</taxon>
        <taxon>Heunggongvirae</taxon>
        <taxon>Peploviricota</taxon>
        <taxon>Herviviricetes</taxon>
        <taxon>Herpesvirales</taxon>
        <taxon>Orthoherpesviridae</taxon>
        <taxon>Gammaherpesvirinae</taxon>
        <taxon>Rhadinovirus</taxon>
        <taxon>Rhadinovirus bovinegamma4</taxon>
    </lineage>
</organism>
<keyword evidence="6" id="KW-0067">ATP-binding</keyword>
<evidence type="ECO:0000256" key="4">
    <source>
        <dbReference type="ARBA" id="ARBA00022741"/>
    </source>
</evidence>
<dbReference type="Pfam" id="PF08465">
    <property type="entry name" value="Herpes_TK_C"/>
    <property type="match status" value="1"/>
</dbReference>
<keyword evidence="4" id="KW-0547">Nucleotide-binding</keyword>